<dbReference type="PANTHER" id="PTHR11049">
    <property type="entry name" value="ACYL COENZYME A THIOESTER HYDROLASE"/>
    <property type="match status" value="1"/>
</dbReference>
<evidence type="ECO:0000256" key="2">
    <source>
        <dbReference type="ARBA" id="ARBA00022801"/>
    </source>
</evidence>
<keyword evidence="7" id="KW-1185">Reference proteome</keyword>
<feature type="region of interest" description="Disordered" evidence="4">
    <location>
        <begin position="68"/>
        <end position="101"/>
    </location>
</feature>
<dbReference type="EMBL" id="JAAXOP010000009">
    <property type="protein sequence ID" value="NKY52032.1"/>
    <property type="molecule type" value="Genomic_DNA"/>
</dbReference>
<dbReference type="InterPro" id="IPR040170">
    <property type="entry name" value="Cytosol_ACT"/>
</dbReference>
<reference evidence="6 7" key="1">
    <citation type="submission" date="2020-04" db="EMBL/GenBank/DDBJ databases">
        <title>MicrobeNet Type strains.</title>
        <authorList>
            <person name="Nicholson A.C."/>
        </authorList>
    </citation>
    <scope>NUCLEOTIDE SEQUENCE [LARGE SCALE GENOMIC DNA]</scope>
    <source>
        <strain evidence="6 7">JCM 12354</strain>
    </source>
</reference>
<keyword evidence="2 3" id="KW-0378">Hydrolase</keyword>
<sequence>MARSRQRHRTADDPQLPRPGVSWVIYPSTTDRAIHARTYPDVLANGGWLSTSPFVGIRLLARNGRAAYRPRRQRCQRTSTLPPNGTPAVPKTLTSAAPAPTATGRSEVVHRFLVKPSDVGIIGSVDGGKLLEWIDKVAYAGAAQWSGHYCVTAYVGNIHLDCPIEAGELVELHANLVHTGRTSMHILVTVYSTDPTRVKPVQSAQCLTVFVAVDDHRRGVEVPQWKPATILELQRHRQARARIAVRKDIEAAMSAQRYTAAGTAPSATLRFLAAPSDINWGGKVHGGRTMQWIDEAAYVCGANWAGQQVITSYFGGIRFYRPIVIGHAVEATARLIHTGPRSMHISVHVTACDAHSDQPELAAHGLAVVVALDRDAKARSIRQWVPVSEEDRALDQHARHLIALRALVEGFTPAAAVPEDAAPNHFRVYTD</sequence>
<organism evidence="6 7">
    <name type="scientific">Nocardia vermiculata</name>
    <dbReference type="NCBI Taxonomy" id="257274"/>
    <lineage>
        <taxon>Bacteria</taxon>
        <taxon>Bacillati</taxon>
        <taxon>Actinomycetota</taxon>
        <taxon>Actinomycetes</taxon>
        <taxon>Mycobacteriales</taxon>
        <taxon>Nocardiaceae</taxon>
        <taxon>Nocardia</taxon>
    </lineage>
</organism>
<dbReference type="Gene3D" id="3.10.129.10">
    <property type="entry name" value="Hotdog Thioesterase"/>
    <property type="match status" value="2"/>
</dbReference>
<feature type="domain" description="HotDog ACOT-type" evidence="5">
    <location>
        <begin position="263"/>
        <end position="375"/>
    </location>
</feature>
<accession>A0A846Y1Z6</accession>
<protein>
    <submittedName>
        <fullName evidence="6">Acyl-CoA thioesterase</fullName>
    </submittedName>
</protein>
<dbReference type="GO" id="GO:0006637">
    <property type="term" value="P:acyl-CoA metabolic process"/>
    <property type="evidence" value="ECO:0007669"/>
    <property type="project" value="TreeGrafter"/>
</dbReference>
<dbReference type="GO" id="GO:0052816">
    <property type="term" value="F:long-chain fatty acyl-CoA hydrolase activity"/>
    <property type="evidence" value="ECO:0007669"/>
    <property type="project" value="TreeGrafter"/>
</dbReference>
<dbReference type="InterPro" id="IPR033120">
    <property type="entry name" value="HOTDOG_ACOT"/>
</dbReference>
<evidence type="ECO:0000313" key="6">
    <source>
        <dbReference type="EMBL" id="NKY52032.1"/>
    </source>
</evidence>
<dbReference type="PROSITE" id="PS51770">
    <property type="entry name" value="HOTDOG_ACOT"/>
    <property type="match status" value="2"/>
</dbReference>
<dbReference type="PANTHER" id="PTHR11049:SF16">
    <property type="entry name" value="PROTEIN VDLD"/>
    <property type="match status" value="1"/>
</dbReference>
<dbReference type="Proteomes" id="UP000565711">
    <property type="component" value="Unassembled WGS sequence"/>
</dbReference>
<dbReference type="InterPro" id="IPR006683">
    <property type="entry name" value="Thioestr_dom"/>
</dbReference>
<comment type="caution">
    <text evidence="6">The sequence shown here is derived from an EMBL/GenBank/DDBJ whole genome shotgun (WGS) entry which is preliminary data.</text>
</comment>
<evidence type="ECO:0000256" key="4">
    <source>
        <dbReference type="SAM" id="MobiDB-lite"/>
    </source>
</evidence>
<feature type="compositionally biased region" description="Low complexity" evidence="4">
    <location>
        <begin position="90"/>
        <end position="101"/>
    </location>
</feature>
<proteinExistence type="inferred from homology"/>
<evidence type="ECO:0000313" key="7">
    <source>
        <dbReference type="Proteomes" id="UP000565711"/>
    </source>
</evidence>
<evidence type="ECO:0000256" key="1">
    <source>
        <dbReference type="ARBA" id="ARBA00010458"/>
    </source>
</evidence>
<evidence type="ECO:0000256" key="3">
    <source>
        <dbReference type="PROSITE-ProRule" id="PRU01106"/>
    </source>
</evidence>
<evidence type="ECO:0000259" key="5">
    <source>
        <dbReference type="PROSITE" id="PS51770"/>
    </source>
</evidence>
<feature type="domain" description="HotDog ACOT-type" evidence="5">
    <location>
        <begin position="104"/>
        <end position="216"/>
    </location>
</feature>
<gene>
    <name evidence="6" type="ORF">HGA08_17580</name>
</gene>
<dbReference type="InterPro" id="IPR029069">
    <property type="entry name" value="HotDog_dom_sf"/>
</dbReference>
<feature type="region of interest" description="Disordered" evidence="4">
    <location>
        <begin position="1"/>
        <end position="20"/>
    </location>
</feature>
<dbReference type="GO" id="GO:0005829">
    <property type="term" value="C:cytosol"/>
    <property type="evidence" value="ECO:0007669"/>
    <property type="project" value="TreeGrafter"/>
</dbReference>
<name>A0A846Y1Z6_9NOCA</name>
<dbReference type="AlphaFoldDB" id="A0A846Y1Z6"/>
<dbReference type="Pfam" id="PF03061">
    <property type="entry name" value="4HBT"/>
    <property type="match status" value="2"/>
</dbReference>
<comment type="similarity">
    <text evidence="1">Belongs to the acyl coenzyme A hydrolase family.</text>
</comment>
<dbReference type="CDD" id="cd03442">
    <property type="entry name" value="BFIT_BACH"/>
    <property type="match status" value="2"/>
</dbReference>
<dbReference type="SUPFAM" id="SSF54637">
    <property type="entry name" value="Thioesterase/thiol ester dehydrase-isomerase"/>
    <property type="match status" value="2"/>
</dbReference>